<dbReference type="OrthoDB" id="9812221at2"/>
<proteinExistence type="predicted"/>
<dbReference type="SUPFAM" id="SSF103473">
    <property type="entry name" value="MFS general substrate transporter"/>
    <property type="match status" value="1"/>
</dbReference>
<dbReference type="Proteomes" id="UP000229757">
    <property type="component" value="Chromosome"/>
</dbReference>
<dbReference type="EMBL" id="CP011797">
    <property type="protein sequence ID" value="ATX76755.1"/>
    <property type="molecule type" value="Genomic_DNA"/>
</dbReference>
<feature type="transmembrane region" description="Helical" evidence="7">
    <location>
        <begin position="109"/>
        <end position="130"/>
    </location>
</feature>
<organism evidence="9 10">
    <name type="scientific">Reinekea forsetii</name>
    <dbReference type="NCBI Taxonomy" id="1336806"/>
    <lineage>
        <taxon>Bacteria</taxon>
        <taxon>Pseudomonadati</taxon>
        <taxon>Pseudomonadota</taxon>
        <taxon>Gammaproteobacteria</taxon>
        <taxon>Oceanospirillales</taxon>
        <taxon>Saccharospirillaceae</taxon>
        <taxon>Reinekea</taxon>
    </lineage>
</organism>
<feature type="transmembrane region" description="Helical" evidence="7">
    <location>
        <begin position="512"/>
        <end position="531"/>
    </location>
</feature>
<comment type="subcellular location">
    <subcellularLocation>
        <location evidence="1">Cell membrane</location>
        <topology evidence="1">Multi-pass membrane protein</topology>
    </subcellularLocation>
</comment>
<keyword evidence="5 7" id="KW-1133">Transmembrane helix</keyword>
<feature type="domain" description="Major facilitator superfamily (MFS) profile" evidence="8">
    <location>
        <begin position="18"/>
        <end position="535"/>
    </location>
</feature>
<evidence type="ECO:0000256" key="1">
    <source>
        <dbReference type="ARBA" id="ARBA00004651"/>
    </source>
</evidence>
<dbReference type="KEGG" id="rfo:REIFOR_01610"/>
<feature type="transmembrane region" description="Helical" evidence="7">
    <location>
        <begin position="167"/>
        <end position="189"/>
    </location>
</feature>
<dbReference type="FunFam" id="1.20.1720.10:FF:000004">
    <property type="entry name" value="EmrB/QacA family drug resistance transporter"/>
    <property type="match status" value="1"/>
</dbReference>
<evidence type="ECO:0000256" key="6">
    <source>
        <dbReference type="ARBA" id="ARBA00023136"/>
    </source>
</evidence>
<dbReference type="InterPro" id="IPR004638">
    <property type="entry name" value="EmrB-like"/>
</dbReference>
<feature type="transmembrane region" description="Helical" evidence="7">
    <location>
        <begin position="231"/>
        <end position="251"/>
    </location>
</feature>
<dbReference type="PROSITE" id="PS50850">
    <property type="entry name" value="MFS"/>
    <property type="match status" value="1"/>
</dbReference>
<name>A0A2K8KPR1_9GAMM</name>
<dbReference type="AlphaFoldDB" id="A0A2K8KPR1"/>
<feature type="transmembrane region" description="Helical" evidence="7">
    <location>
        <begin position="339"/>
        <end position="356"/>
    </location>
</feature>
<dbReference type="GO" id="GO:0022857">
    <property type="term" value="F:transmembrane transporter activity"/>
    <property type="evidence" value="ECO:0007669"/>
    <property type="project" value="InterPro"/>
</dbReference>
<keyword evidence="10" id="KW-1185">Reference proteome</keyword>
<feature type="transmembrane region" description="Helical" evidence="7">
    <location>
        <begin position="309"/>
        <end position="327"/>
    </location>
</feature>
<dbReference type="CDD" id="cd17502">
    <property type="entry name" value="MFS_Azr1_MDR_like"/>
    <property type="match status" value="1"/>
</dbReference>
<sequence length="548" mass="59586">MTTTEQGPVISPAERKGALVGVLLALFMAALDQTIVSTATPMIIKDLAFPTNWITWLTTSYLVTSTALLPIWGKLSDLYGRRPMLMWGLGIFVVASVLCGLSQTPLQLVIFRAMQGAGSAAIFANAFAVVGDLFEPRDRPKYQGLFGAMFGLSSVIGPWIGGLLTDYISWHWVFLVNVPVGGVAMWFIYKRMPLLRHTTGQQIDFYGAALLLLSVVPLLIALSLAPVSYAWNSLEILSMFALSFLATFVFIRHELKHDGAILDLDLFKDRAFSLTALASFSLGAVFLGSIVFIPLYMVNVLGVSATSSGATLTPLTLGLVFGNVVSGQLVSRIGSYKPVLIPSLVVLMLSYLWLALTLDADQTQLNVIIKLVVLGMALGPTIPLYTQMMINTAPRKKMGVASSSATFVRQMGSSMGLAFLGTVFSAHLAMGFATQIEPQIPAQFKVALTSDMSAEEAQSHTKSQAASFDFDQLRRSIQEQVTEPTAQAQAMAKVDTLQRSFRVLWADATRQIFWFGFFIIVIGLLFTVFIPEVPMGPAQKKPAKEKVA</sequence>
<feature type="transmembrane region" description="Helical" evidence="7">
    <location>
        <begin position="84"/>
        <end position="103"/>
    </location>
</feature>
<reference evidence="9 10" key="1">
    <citation type="journal article" date="2017" name="Environ. Microbiol.">
        <title>Genomic and physiological analyses of 'Reinekea forsetii' reveal a versatile opportunistic lifestyle during spring algae blooms.</title>
        <authorList>
            <person name="Avci B."/>
            <person name="Hahnke R.L."/>
            <person name="Chafee M."/>
            <person name="Fischer T."/>
            <person name="Gruber-Vodicka H."/>
            <person name="Tegetmeyer H.E."/>
            <person name="Harder J."/>
            <person name="Fuchs B.M."/>
            <person name="Amann R.I."/>
            <person name="Teeling H."/>
        </authorList>
    </citation>
    <scope>NUCLEOTIDE SEQUENCE [LARGE SCALE GENOMIC DNA]</scope>
    <source>
        <strain evidence="9 10">Hel1_31_D35</strain>
    </source>
</reference>
<feature type="transmembrane region" description="Helical" evidence="7">
    <location>
        <begin position="53"/>
        <end position="72"/>
    </location>
</feature>
<gene>
    <name evidence="9" type="ORF">REIFOR_01610</name>
</gene>
<dbReference type="InterPro" id="IPR036259">
    <property type="entry name" value="MFS_trans_sf"/>
</dbReference>
<keyword evidence="3" id="KW-1003">Cell membrane</keyword>
<evidence type="ECO:0000256" key="7">
    <source>
        <dbReference type="SAM" id="Phobius"/>
    </source>
</evidence>
<accession>A0A2K8KPR1</accession>
<feature type="transmembrane region" description="Helical" evidence="7">
    <location>
        <begin position="272"/>
        <end position="297"/>
    </location>
</feature>
<evidence type="ECO:0000256" key="2">
    <source>
        <dbReference type="ARBA" id="ARBA00022448"/>
    </source>
</evidence>
<dbReference type="RefSeq" id="WP_100257070.1">
    <property type="nucleotide sequence ID" value="NZ_CP011797.1"/>
</dbReference>
<evidence type="ECO:0000256" key="4">
    <source>
        <dbReference type="ARBA" id="ARBA00022692"/>
    </source>
</evidence>
<feature type="transmembrane region" description="Helical" evidence="7">
    <location>
        <begin position="205"/>
        <end position="225"/>
    </location>
</feature>
<dbReference type="Gene3D" id="1.20.1250.20">
    <property type="entry name" value="MFS general substrate transporter like domains"/>
    <property type="match status" value="1"/>
</dbReference>
<dbReference type="InterPro" id="IPR020846">
    <property type="entry name" value="MFS_dom"/>
</dbReference>
<keyword evidence="6 7" id="KW-0472">Membrane</keyword>
<keyword evidence="2" id="KW-0813">Transport</keyword>
<dbReference type="PANTHER" id="PTHR23501">
    <property type="entry name" value="MAJOR FACILITATOR SUPERFAMILY"/>
    <property type="match status" value="1"/>
</dbReference>
<evidence type="ECO:0000256" key="3">
    <source>
        <dbReference type="ARBA" id="ARBA00022475"/>
    </source>
</evidence>
<dbReference type="PRINTS" id="PR01036">
    <property type="entry name" value="TCRTETB"/>
</dbReference>
<protein>
    <submittedName>
        <fullName evidence="9">EmrB/QacA family drug resistance transporter</fullName>
    </submittedName>
</protein>
<dbReference type="InterPro" id="IPR011701">
    <property type="entry name" value="MFS"/>
</dbReference>
<evidence type="ECO:0000313" key="10">
    <source>
        <dbReference type="Proteomes" id="UP000229757"/>
    </source>
</evidence>
<dbReference type="PANTHER" id="PTHR23501:SF197">
    <property type="entry name" value="COMD"/>
    <property type="match status" value="1"/>
</dbReference>
<keyword evidence="4 7" id="KW-0812">Transmembrane</keyword>
<feature type="transmembrane region" description="Helical" evidence="7">
    <location>
        <begin position="142"/>
        <end position="161"/>
    </location>
</feature>
<evidence type="ECO:0000313" key="9">
    <source>
        <dbReference type="EMBL" id="ATX76755.1"/>
    </source>
</evidence>
<evidence type="ECO:0000259" key="8">
    <source>
        <dbReference type="PROSITE" id="PS50850"/>
    </source>
</evidence>
<dbReference type="NCBIfam" id="TIGR00711">
    <property type="entry name" value="efflux_EmrB"/>
    <property type="match status" value="1"/>
</dbReference>
<feature type="transmembrane region" description="Helical" evidence="7">
    <location>
        <begin position="368"/>
        <end position="386"/>
    </location>
</feature>
<dbReference type="Gene3D" id="1.20.1720.10">
    <property type="entry name" value="Multidrug resistance protein D"/>
    <property type="match status" value="1"/>
</dbReference>
<dbReference type="GO" id="GO:0005886">
    <property type="term" value="C:plasma membrane"/>
    <property type="evidence" value="ECO:0007669"/>
    <property type="project" value="UniProtKB-SubCell"/>
</dbReference>
<dbReference type="Pfam" id="PF07690">
    <property type="entry name" value="MFS_1"/>
    <property type="match status" value="1"/>
</dbReference>
<evidence type="ECO:0000256" key="5">
    <source>
        <dbReference type="ARBA" id="ARBA00022989"/>
    </source>
</evidence>